<evidence type="ECO:0000256" key="1">
    <source>
        <dbReference type="SAM" id="Phobius"/>
    </source>
</evidence>
<keyword evidence="3" id="KW-1185">Reference proteome</keyword>
<accession>A0A6A4HXI0</accession>
<name>A0A6A4HXI0_9AGAR</name>
<reference evidence="2" key="1">
    <citation type="journal article" date="2019" name="Environ. Microbiol.">
        <title>Fungal ecological strategies reflected in gene transcription - a case study of two litter decomposers.</title>
        <authorList>
            <person name="Barbi F."/>
            <person name="Kohler A."/>
            <person name="Barry K."/>
            <person name="Baskaran P."/>
            <person name="Daum C."/>
            <person name="Fauchery L."/>
            <person name="Ihrmark K."/>
            <person name="Kuo A."/>
            <person name="LaButti K."/>
            <person name="Lipzen A."/>
            <person name="Morin E."/>
            <person name="Grigoriev I.V."/>
            <person name="Henrissat B."/>
            <person name="Lindahl B."/>
            <person name="Martin F."/>
        </authorList>
    </citation>
    <scope>NUCLEOTIDE SEQUENCE</scope>
    <source>
        <strain evidence="2">JB14</strain>
    </source>
</reference>
<gene>
    <name evidence="2" type="ORF">BT96DRAFT_610082</name>
</gene>
<feature type="transmembrane region" description="Helical" evidence="1">
    <location>
        <begin position="38"/>
        <end position="58"/>
    </location>
</feature>
<keyword evidence="1" id="KW-0812">Transmembrane</keyword>
<dbReference type="EMBL" id="ML769447">
    <property type="protein sequence ID" value="KAE9401295.1"/>
    <property type="molecule type" value="Genomic_DNA"/>
</dbReference>
<organism evidence="2 3">
    <name type="scientific">Gymnopus androsaceus JB14</name>
    <dbReference type="NCBI Taxonomy" id="1447944"/>
    <lineage>
        <taxon>Eukaryota</taxon>
        <taxon>Fungi</taxon>
        <taxon>Dikarya</taxon>
        <taxon>Basidiomycota</taxon>
        <taxon>Agaricomycotina</taxon>
        <taxon>Agaricomycetes</taxon>
        <taxon>Agaricomycetidae</taxon>
        <taxon>Agaricales</taxon>
        <taxon>Marasmiineae</taxon>
        <taxon>Omphalotaceae</taxon>
        <taxon>Gymnopus</taxon>
    </lineage>
</organism>
<protein>
    <submittedName>
        <fullName evidence="2">Uncharacterized protein</fullName>
    </submittedName>
</protein>
<sequence length="71" mass="8065">MDDDYHRLHKASFEKEVPQLLIKTLALFHSNFLQQANAMHFILILILSLVSVACAVPLHKYAAPRYSDALS</sequence>
<dbReference type="AlphaFoldDB" id="A0A6A4HXI0"/>
<proteinExistence type="predicted"/>
<keyword evidence="1" id="KW-0472">Membrane</keyword>
<dbReference type="Proteomes" id="UP000799118">
    <property type="component" value="Unassembled WGS sequence"/>
</dbReference>
<evidence type="ECO:0000313" key="2">
    <source>
        <dbReference type="EMBL" id="KAE9401295.1"/>
    </source>
</evidence>
<keyword evidence="1" id="KW-1133">Transmembrane helix</keyword>
<evidence type="ECO:0000313" key="3">
    <source>
        <dbReference type="Proteomes" id="UP000799118"/>
    </source>
</evidence>